<comment type="subcellular location">
    <subcellularLocation>
        <location evidence="1">Membrane</location>
        <topology evidence="1">Multi-pass membrane protein</topology>
    </subcellularLocation>
</comment>
<dbReference type="STRING" id="695850.A0A067D8L1"/>
<keyword evidence="4 5" id="KW-0472">Membrane</keyword>
<dbReference type="InterPro" id="IPR045014">
    <property type="entry name" value="TM41A/B"/>
</dbReference>
<dbReference type="AlphaFoldDB" id="A0A067D8L1"/>
<feature type="transmembrane region" description="Helical" evidence="5">
    <location>
        <begin position="676"/>
        <end position="695"/>
    </location>
</feature>
<dbReference type="OrthoDB" id="3364966at2759"/>
<accession>A0A067D8L1</accession>
<dbReference type="EMBL" id="KK583189">
    <property type="protein sequence ID" value="KDO35342.1"/>
    <property type="molecule type" value="Genomic_DNA"/>
</dbReference>
<proteinExistence type="predicted"/>
<keyword evidence="7" id="KW-1185">Reference proteome</keyword>
<dbReference type="PANTHER" id="PTHR43220">
    <property type="match status" value="1"/>
</dbReference>
<sequence length="705" mass="77562">MAAGLTRTKAAVRALADGYVTAVKELDKDASLVQSHAYIGTNVEVRNALGHWVLPWADVTDDDLAPFVTADGACIVPVNAVNLRVDASVFDDMSTQLAGPFGSCVFKLSHLTLDGINTTPRLSPLDTRDASWTLRSESLELLPARSGENCAAWYVDCNVELAPLSAGRSAYLVYAVQHVDAPTQRTAPAYREDVVSMLSSLAAVPRLLATSYAYRCVSSTWPYLDENPAFKPAIIDSLVTAGTFDVALVSLTDARREEPSEEALEDVRDAIYRLIPDIDDPPTPDPDGYDPTTLEDVIKGCDAAAVDAGYVDEDEQYEHEDFGVYARDNSYVDLRLQPVPDFVTNFGTTFEPILPPPRTIIDVEMHPQTPLPNDLPTSLLVGRTVGKWVATHSLDNLSSRVLLFWPKKHRVRLLGFAAAFQLLQDAFHAPHKALPLGYATLSELATAVMEMLGDTDVPSRHVLAMTAFVSESRSSLLRSLYVTHCIDVFDDAKRCDDVAWLKTTCVEFGWEDVGAAIVQLVDQSLGDWHKNHAFAYFDWAGLAATLRLVMEFVDASAPHTTQPYFSELVVMLWHTVVANVRLVVVTDYLLPGKMEVLQAKITQAQDENRLFFVLLFLRIFPFSPNWLLNIASPYLCIPMHLFAPAAFLGLMPYNFVTVKAGSMLAQLTSVRDIFDTQTLLGFLALASAMLIPAIVKKCAAAKKDN</sequence>
<dbReference type="VEuPathDB" id="FungiDB:SPRG_00191"/>
<evidence type="ECO:0000313" key="6">
    <source>
        <dbReference type="EMBL" id="KDO35342.1"/>
    </source>
</evidence>
<dbReference type="KEGG" id="spar:SPRG_00191"/>
<dbReference type="Proteomes" id="UP000030745">
    <property type="component" value="Unassembled WGS sequence"/>
</dbReference>
<dbReference type="RefSeq" id="XP_012193688.1">
    <property type="nucleotide sequence ID" value="XM_012338298.1"/>
</dbReference>
<protein>
    <submittedName>
        <fullName evidence="6">Uncharacterized protein</fullName>
    </submittedName>
</protein>
<feature type="transmembrane region" description="Helical" evidence="5">
    <location>
        <begin position="635"/>
        <end position="656"/>
    </location>
</feature>
<name>A0A067D8L1_SAPPC</name>
<organism evidence="6 7">
    <name type="scientific">Saprolegnia parasitica (strain CBS 223.65)</name>
    <dbReference type="NCBI Taxonomy" id="695850"/>
    <lineage>
        <taxon>Eukaryota</taxon>
        <taxon>Sar</taxon>
        <taxon>Stramenopiles</taxon>
        <taxon>Oomycota</taxon>
        <taxon>Saprolegniomycetes</taxon>
        <taxon>Saprolegniales</taxon>
        <taxon>Saprolegniaceae</taxon>
        <taxon>Saprolegnia</taxon>
    </lineage>
</organism>
<keyword evidence="2 5" id="KW-0812">Transmembrane</keyword>
<dbReference type="PANTHER" id="PTHR43220:SF21">
    <property type="entry name" value="TRANSMEMBRANE PROTEIN 41A"/>
    <property type="match status" value="1"/>
</dbReference>
<evidence type="ECO:0000313" key="7">
    <source>
        <dbReference type="Proteomes" id="UP000030745"/>
    </source>
</evidence>
<keyword evidence="3 5" id="KW-1133">Transmembrane helix</keyword>
<evidence type="ECO:0000256" key="2">
    <source>
        <dbReference type="ARBA" id="ARBA00022692"/>
    </source>
</evidence>
<evidence type="ECO:0000256" key="5">
    <source>
        <dbReference type="SAM" id="Phobius"/>
    </source>
</evidence>
<feature type="transmembrane region" description="Helical" evidence="5">
    <location>
        <begin position="610"/>
        <end position="628"/>
    </location>
</feature>
<reference evidence="6 7" key="1">
    <citation type="journal article" date="2013" name="PLoS Genet.">
        <title>Distinctive expansion of potential virulence genes in the genome of the oomycete fish pathogen Saprolegnia parasitica.</title>
        <authorList>
            <person name="Jiang R.H."/>
            <person name="de Bruijn I."/>
            <person name="Haas B.J."/>
            <person name="Belmonte R."/>
            <person name="Lobach L."/>
            <person name="Christie J."/>
            <person name="van den Ackerveken G."/>
            <person name="Bottin A."/>
            <person name="Bulone V."/>
            <person name="Diaz-Moreno S.M."/>
            <person name="Dumas B."/>
            <person name="Fan L."/>
            <person name="Gaulin E."/>
            <person name="Govers F."/>
            <person name="Grenville-Briggs L.J."/>
            <person name="Horner N.R."/>
            <person name="Levin J.Z."/>
            <person name="Mammella M."/>
            <person name="Meijer H.J."/>
            <person name="Morris P."/>
            <person name="Nusbaum C."/>
            <person name="Oome S."/>
            <person name="Phillips A.J."/>
            <person name="van Rooyen D."/>
            <person name="Rzeszutek E."/>
            <person name="Saraiva M."/>
            <person name="Secombes C.J."/>
            <person name="Seidl M.F."/>
            <person name="Snel B."/>
            <person name="Stassen J.H."/>
            <person name="Sykes S."/>
            <person name="Tripathy S."/>
            <person name="van den Berg H."/>
            <person name="Vega-Arreguin J.C."/>
            <person name="Wawra S."/>
            <person name="Young S.K."/>
            <person name="Zeng Q."/>
            <person name="Dieguez-Uribeondo J."/>
            <person name="Russ C."/>
            <person name="Tyler B.M."/>
            <person name="van West P."/>
        </authorList>
    </citation>
    <scope>NUCLEOTIDE SEQUENCE [LARGE SCALE GENOMIC DNA]</scope>
    <source>
        <strain evidence="6 7">CBS 223.65</strain>
    </source>
</reference>
<evidence type="ECO:0000256" key="4">
    <source>
        <dbReference type="ARBA" id="ARBA00023136"/>
    </source>
</evidence>
<gene>
    <name evidence="6" type="ORF">SPRG_00191</name>
</gene>
<evidence type="ECO:0000256" key="3">
    <source>
        <dbReference type="ARBA" id="ARBA00022989"/>
    </source>
</evidence>
<dbReference type="GeneID" id="24122843"/>
<evidence type="ECO:0000256" key="1">
    <source>
        <dbReference type="ARBA" id="ARBA00004141"/>
    </source>
</evidence>
<dbReference type="GO" id="GO:0016020">
    <property type="term" value="C:membrane"/>
    <property type="evidence" value="ECO:0007669"/>
    <property type="project" value="UniProtKB-SubCell"/>
</dbReference>